<dbReference type="EMBL" id="JBBPHU010000007">
    <property type="protein sequence ID" value="KAK7515568.1"/>
    <property type="molecule type" value="Genomic_DNA"/>
</dbReference>
<keyword evidence="1" id="KW-0812">Transmembrane</keyword>
<reference evidence="2 3" key="1">
    <citation type="submission" date="2024-04" db="EMBL/GenBank/DDBJ databases">
        <title>Phyllosticta paracitricarpa is synonymous to the EU quarantine fungus P. citricarpa based on phylogenomic analyses.</title>
        <authorList>
            <consortium name="Lawrence Berkeley National Laboratory"/>
            <person name="Van Ingen-Buijs V.A."/>
            <person name="Van Westerhoven A.C."/>
            <person name="Haridas S."/>
            <person name="Skiadas P."/>
            <person name="Martin F."/>
            <person name="Groenewald J.Z."/>
            <person name="Crous P.W."/>
            <person name="Seidl M.F."/>
        </authorList>
    </citation>
    <scope>NUCLEOTIDE SEQUENCE [LARGE SCALE GENOMIC DNA]</scope>
    <source>
        <strain evidence="2 3">CBS 123371</strain>
    </source>
</reference>
<gene>
    <name evidence="2" type="ORF">IWZ03DRAFT_206396</name>
</gene>
<evidence type="ECO:0000256" key="1">
    <source>
        <dbReference type="SAM" id="Phobius"/>
    </source>
</evidence>
<accession>A0ABR1KKE1</accession>
<dbReference type="Proteomes" id="UP001363622">
    <property type="component" value="Unassembled WGS sequence"/>
</dbReference>
<keyword evidence="1" id="KW-0472">Membrane</keyword>
<protein>
    <submittedName>
        <fullName evidence="2">Uncharacterized protein</fullName>
    </submittedName>
</protein>
<feature type="transmembrane region" description="Helical" evidence="1">
    <location>
        <begin position="6"/>
        <end position="27"/>
    </location>
</feature>
<evidence type="ECO:0000313" key="3">
    <source>
        <dbReference type="Proteomes" id="UP001363622"/>
    </source>
</evidence>
<proteinExistence type="predicted"/>
<comment type="caution">
    <text evidence="2">The sequence shown here is derived from an EMBL/GenBank/DDBJ whole genome shotgun (WGS) entry which is preliminary data.</text>
</comment>
<evidence type="ECO:0000313" key="2">
    <source>
        <dbReference type="EMBL" id="KAK7515568.1"/>
    </source>
</evidence>
<keyword evidence="1" id="KW-1133">Transmembrane helix</keyword>
<keyword evidence="3" id="KW-1185">Reference proteome</keyword>
<organism evidence="2 3">
    <name type="scientific">Phyllosticta citriasiana</name>
    <dbReference type="NCBI Taxonomy" id="595635"/>
    <lineage>
        <taxon>Eukaryota</taxon>
        <taxon>Fungi</taxon>
        <taxon>Dikarya</taxon>
        <taxon>Ascomycota</taxon>
        <taxon>Pezizomycotina</taxon>
        <taxon>Dothideomycetes</taxon>
        <taxon>Dothideomycetes incertae sedis</taxon>
        <taxon>Botryosphaeriales</taxon>
        <taxon>Phyllostictaceae</taxon>
        <taxon>Phyllosticta</taxon>
    </lineage>
</organism>
<sequence length="150" mass="16935">MEAVGLTAHGIDICLIGTFPILALTFASSMPEKLASWAGLHRQTSFRHGGHEDESRRGVDAIPDRGRHQKTSIHAICDFPTSLRWRRNRMRRPIGRDVCKHQKKQNSSPEWVMHSLPRCLLACLPAILPCRNLCTLPTYPTYLPTCPARL</sequence>
<name>A0ABR1KKE1_9PEZI</name>